<keyword evidence="13" id="KW-0333">Golgi apparatus</keyword>
<dbReference type="Pfam" id="PF05915">
    <property type="entry name" value="TMEM_230_134"/>
    <property type="match status" value="1"/>
</dbReference>
<evidence type="ECO:0000256" key="6">
    <source>
        <dbReference type="ARBA" id="ARBA00004601"/>
    </source>
</evidence>
<evidence type="ECO:0000256" key="9">
    <source>
        <dbReference type="ARBA" id="ARBA00022692"/>
    </source>
</evidence>
<evidence type="ECO:0000256" key="12">
    <source>
        <dbReference type="ARBA" id="ARBA00023018"/>
    </source>
</evidence>
<comment type="subcellular location">
    <subcellularLocation>
        <location evidence="5">Cytoplasmic vesicle</location>
        <location evidence="5">Autophagosome</location>
    </subcellularLocation>
    <subcellularLocation>
        <location evidence="3">Cytoplasmic vesicle</location>
        <location evidence="3">Secretory vesicle</location>
        <location evidence="3">Synaptic vesicle</location>
    </subcellularLocation>
    <subcellularLocation>
        <location evidence="4">Early endosome</location>
    </subcellularLocation>
    <subcellularLocation>
        <location evidence="6">Golgi apparatus</location>
        <location evidence="6">trans-Golgi network</location>
    </subcellularLocation>
    <subcellularLocation>
        <location evidence="7">Late endosome</location>
    </subcellularLocation>
    <subcellularLocation>
        <location evidence="1">Membrane</location>
        <topology evidence="1">Multi-pass membrane protein</topology>
    </subcellularLocation>
    <subcellularLocation>
        <location evidence="2">Recycling endosome</location>
    </subcellularLocation>
</comment>
<dbReference type="GO" id="GO:0016020">
    <property type="term" value="C:membrane"/>
    <property type="evidence" value="ECO:0007669"/>
    <property type="project" value="UniProtKB-SubCell"/>
</dbReference>
<evidence type="ECO:0000256" key="7">
    <source>
        <dbReference type="ARBA" id="ARBA00004603"/>
    </source>
</evidence>
<dbReference type="GO" id="GO:0005770">
    <property type="term" value="C:late endosome"/>
    <property type="evidence" value="ECO:0007669"/>
    <property type="project" value="UniProtKB-SubCell"/>
</dbReference>
<dbReference type="EMBL" id="LR746277">
    <property type="protein sequence ID" value="CAA7408234.1"/>
    <property type="molecule type" value="Genomic_DNA"/>
</dbReference>
<keyword evidence="12" id="KW-0770">Synapse</keyword>
<evidence type="ECO:0000256" key="17">
    <source>
        <dbReference type="ARBA" id="ARBA00024088"/>
    </source>
</evidence>
<feature type="transmembrane region" description="Helical" evidence="18">
    <location>
        <begin position="32"/>
        <end position="53"/>
    </location>
</feature>
<keyword evidence="9 18" id="KW-0812">Transmembrane</keyword>
<dbReference type="AlphaFoldDB" id="A0A7I8LG72"/>
<evidence type="ECO:0000256" key="18">
    <source>
        <dbReference type="SAM" id="Phobius"/>
    </source>
</evidence>
<accession>A0A7I8LG72</accession>
<keyword evidence="11 18" id="KW-1133">Transmembrane helix</keyword>
<dbReference type="Proteomes" id="UP000663760">
    <property type="component" value="Chromosome 14"/>
</dbReference>
<reference evidence="20" key="1">
    <citation type="submission" date="2020-02" db="EMBL/GenBank/DDBJ databases">
        <authorList>
            <person name="Scholz U."/>
            <person name="Mascher M."/>
            <person name="Fiebig A."/>
        </authorList>
    </citation>
    <scope>NUCLEOTIDE SEQUENCE</scope>
</reference>
<sequence>MAYVDHAFSIADEDFMMETSYVVQNRLPTKEIALAVAMLVFGTLSIVVGILMATNRVGGDRAHGISFAALGSVLFIPGFYYTRIAYYAYKGYKGFSFAYIPQV</sequence>
<comment type="similarity">
    <text evidence="8">Belongs to the TMEM134/TMEM230 family.</text>
</comment>
<evidence type="ECO:0000256" key="15">
    <source>
        <dbReference type="ARBA" id="ARBA00023329"/>
    </source>
</evidence>
<evidence type="ECO:0000256" key="2">
    <source>
        <dbReference type="ARBA" id="ARBA00004172"/>
    </source>
</evidence>
<proteinExistence type="inferred from homology"/>
<dbReference type="GO" id="GO:0005776">
    <property type="term" value="C:autophagosome"/>
    <property type="evidence" value="ECO:0007669"/>
    <property type="project" value="UniProtKB-SubCell"/>
</dbReference>
<dbReference type="GO" id="GO:0005794">
    <property type="term" value="C:Golgi apparatus"/>
    <property type="evidence" value="ECO:0007669"/>
    <property type="project" value="UniProtKB-SubCell"/>
</dbReference>
<comment type="function">
    <text evidence="16">Involved in trafficking and recycling of synaptic vesicles.</text>
</comment>
<name>A0A7I8LG72_SPIIN</name>
<organism evidence="20 21">
    <name type="scientific">Spirodela intermedia</name>
    <name type="common">Intermediate duckweed</name>
    <dbReference type="NCBI Taxonomy" id="51605"/>
    <lineage>
        <taxon>Eukaryota</taxon>
        <taxon>Viridiplantae</taxon>
        <taxon>Streptophyta</taxon>
        <taxon>Embryophyta</taxon>
        <taxon>Tracheophyta</taxon>
        <taxon>Spermatophyta</taxon>
        <taxon>Magnoliopsida</taxon>
        <taxon>Liliopsida</taxon>
        <taxon>Araceae</taxon>
        <taxon>Lemnoideae</taxon>
        <taxon>Spirodela</taxon>
    </lineage>
</organism>
<feature type="transmembrane region" description="Helical" evidence="18">
    <location>
        <begin position="65"/>
        <end position="89"/>
    </location>
</feature>
<evidence type="ECO:0000256" key="14">
    <source>
        <dbReference type="ARBA" id="ARBA00023136"/>
    </source>
</evidence>
<keyword evidence="15" id="KW-0968">Cytoplasmic vesicle</keyword>
<keyword evidence="14 18" id="KW-0472">Membrane</keyword>
<dbReference type="GO" id="GO:0005769">
    <property type="term" value="C:early endosome"/>
    <property type="evidence" value="ECO:0007669"/>
    <property type="project" value="UniProtKB-SubCell"/>
</dbReference>
<dbReference type="InterPro" id="IPR044234">
    <property type="entry name" value="TMEM230"/>
</dbReference>
<keyword evidence="10" id="KW-0967">Endosome</keyword>
<evidence type="ECO:0000256" key="10">
    <source>
        <dbReference type="ARBA" id="ARBA00022753"/>
    </source>
</evidence>
<evidence type="ECO:0000256" key="8">
    <source>
        <dbReference type="ARBA" id="ARBA00007743"/>
    </source>
</evidence>
<evidence type="ECO:0000256" key="3">
    <source>
        <dbReference type="ARBA" id="ARBA00004234"/>
    </source>
</evidence>
<dbReference type="OrthoDB" id="5597044at2759"/>
<evidence type="ECO:0000256" key="16">
    <source>
        <dbReference type="ARBA" id="ARBA00024003"/>
    </source>
</evidence>
<evidence type="ECO:0000256" key="5">
    <source>
        <dbReference type="ARBA" id="ARBA00004419"/>
    </source>
</evidence>
<dbReference type="InterPro" id="IPR008590">
    <property type="entry name" value="TMEM_230/134"/>
</dbReference>
<evidence type="ECO:0000313" key="19">
    <source>
        <dbReference type="EMBL" id="CAA2631880.1"/>
    </source>
</evidence>
<keyword evidence="21" id="KW-1185">Reference proteome</keyword>
<gene>
    <name evidence="19" type="ORF">SI7747_14017528</name>
    <name evidence="20" type="ORF">SI8410_14018912</name>
</gene>
<dbReference type="EMBL" id="LR743601">
    <property type="protein sequence ID" value="CAA2631880.1"/>
    <property type="molecule type" value="Genomic_DNA"/>
</dbReference>
<dbReference type="PANTHER" id="PTHR15664:SF6">
    <property type="entry name" value="TRANSMEMBRANE PROTEIN 230"/>
    <property type="match status" value="1"/>
</dbReference>
<evidence type="ECO:0000256" key="11">
    <source>
        <dbReference type="ARBA" id="ARBA00022989"/>
    </source>
</evidence>
<evidence type="ECO:0000313" key="21">
    <source>
        <dbReference type="Proteomes" id="UP000663760"/>
    </source>
</evidence>
<evidence type="ECO:0000256" key="13">
    <source>
        <dbReference type="ARBA" id="ARBA00023034"/>
    </source>
</evidence>
<protein>
    <recommendedName>
        <fullName evidence="17">Transmembrane protein 230</fullName>
    </recommendedName>
</protein>
<evidence type="ECO:0000256" key="4">
    <source>
        <dbReference type="ARBA" id="ARBA00004412"/>
    </source>
</evidence>
<evidence type="ECO:0000256" key="1">
    <source>
        <dbReference type="ARBA" id="ARBA00004141"/>
    </source>
</evidence>
<dbReference type="GO" id="GO:0055037">
    <property type="term" value="C:recycling endosome"/>
    <property type="evidence" value="ECO:0007669"/>
    <property type="project" value="UniProtKB-SubCell"/>
</dbReference>
<dbReference type="PANTHER" id="PTHR15664">
    <property type="entry name" value="C20ORF30 PROTEIN"/>
    <property type="match status" value="1"/>
</dbReference>
<evidence type="ECO:0000313" key="20">
    <source>
        <dbReference type="EMBL" id="CAA7408234.1"/>
    </source>
</evidence>